<dbReference type="AlphaFoldDB" id="A0A0F7S439"/>
<feature type="compositionally biased region" description="Basic and acidic residues" evidence="1">
    <location>
        <begin position="274"/>
        <end position="294"/>
    </location>
</feature>
<feature type="domain" description="Ubiquitin-like" evidence="2">
    <location>
        <begin position="417"/>
        <end position="487"/>
    </location>
</feature>
<dbReference type="PROSITE" id="PS50053">
    <property type="entry name" value="UBIQUITIN_2"/>
    <property type="match status" value="1"/>
</dbReference>
<dbReference type="STRING" id="49012.A0A0F7S439"/>
<protein>
    <recommendedName>
        <fullName evidence="2">Ubiquitin-like domain-containing protein</fullName>
    </recommendedName>
</protein>
<feature type="region of interest" description="Disordered" evidence="1">
    <location>
        <begin position="383"/>
        <end position="413"/>
    </location>
</feature>
<dbReference type="Pfam" id="PF11976">
    <property type="entry name" value="Rad60-SLD"/>
    <property type="match status" value="1"/>
</dbReference>
<organism evidence="3 4">
    <name type="scientific">Sporisorium scitamineum</name>
    <dbReference type="NCBI Taxonomy" id="49012"/>
    <lineage>
        <taxon>Eukaryota</taxon>
        <taxon>Fungi</taxon>
        <taxon>Dikarya</taxon>
        <taxon>Basidiomycota</taxon>
        <taxon>Ustilaginomycotina</taxon>
        <taxon>Ustilaginomycetes</taxon>
        <taxon>Ustilaginales</taxon>
        <taxon>Ustilaginaceae</taxon>
        <taxon>Sporisorium</taxon>
    </lineage>
</organism>
<dbReference type="InterPro" id="IPR000626">
    <property type="entry name" value="Ubiquitin-like_dom"/>
</dbReference>
<dbReference type="InterPro" id="IPR022617">
    <property type="entry name" value="Rad60/SUMO-like_dom"/>
</dbReference>
<feature type="compositionally biased region" description="Acidic residues" evidence="1">
    <location>
        <begin position="74"/>
        <end position="95"/>
    </location>
</feature>
<proteinExistence type="predicted"/>
<dbReference type="CDD" id="cd01763">
    <property type="entry name" value="Ubl_SUMO_like"/>
    <property type="match status" value="1"/>
</dbReference>
<sequence length="490" mass="52274">MDDDFDFFTRKPSASRSKSKAKLKAPPKVANGSASNGITQPISSATAASTSQSAATVQLVGDEDGPAVATNVDALEDDDDEDVDIMLSSSDEDYPSDYSSASTRRKAKRRKKRHAKTLPAWASQGIYRRPSQEPSSLSSNSAFLDAPSGSAVKTSQLGSDMTADTDSPSSEANGTANGRARRVSLTPPPPPSPEKLYRARQLVNRTIASKFCSSTASSTTRSASSVPALSSSNDSASGSRRVLRSTRNSATPAFGRDVAVAGRSTNAKHIREKARREQREREEKRKQPELERIRQQPSSLPGSSSPRSAQFGRTQSAPQTRASAANDRNESDDSVEYVARPARKASMSPHRTRSSTTTTSTAAAASHSNNNGAILIIDDDLDEDGQASSKPNGSAAASTYEPSPSPPPAQEAAGETLALTLQSRLGSIPVTVTPTTLLSRIIQHFHEKKLDSSVKVESVRVMFDGFAYKPDQTVGDMDVEDGDQIELSWP</sequence>
<feature type="compositionally biased region" description="Polar residues" evidence="1">
    <location>
        <begin position="32"/>
        <end position="42"/>
    </location>
</feature>
<feature type="compositionally biased region" description="Low complexity" evidence="1">
    <location>
        <begin position="354"/>
        <end position="366"/>
    </location>
</feature>
<name>A0A0F7S439_9BASI</name>
<evidence type="ECO:0000259" key="2">
    <source>
        <dbReference type="PROSITE" id="PS50053"/>
    </source>
</evidence>
<evidence type="ECO:0000256" key="1">
    <source>
        <dbReference type="SAM" id="MobiDB-lite"/>
    </source>
</evidence>
<gene>
    <name evidence="3" type="primary">SSCI81270.1</name>
</gene>
<evidence type="ECO:0000313" key="4">
    <source>
        <dbReference type="Proteomes" id="UP000242770"/>
    </source>
</evidence>
<reference evidence="4" key="1">
    <citation type="submission" date="2014-06" db="EMBL/GenBank/DDBJ databases">
        <authorList>
            <person name="Berkman P.J."/>
        </authorList>
    </citation>
    <scope>NUCLEOTIDE SEQUENCE [LARGE SCALE GENOMIC DNA]</scope>
</reference>
<keyword evidence="4" id="KW-1185">Reference proteome</keyword>
<feature type="compositionally biased region" description="Polar residues" evidence="1">
    <location>
        <begin position="311"/>
        <end position="323"/>
    </location>
</feature>
<accession>A0A0F7S439</accession>
<feature type="compositionally biased region" description="Low complexity" evidence="1">
    <location>
        <begin position="297"/>
        <end position="308"/>
    </location>
</feature>
<feature type="region of interest" description="Disordered" evidence="1">
    <location>
        <begin position="1"/>
        <end position="56"/>
    </location>
</feature>
<dbReference type="SUPFAM" id="SSF54236">
    <property type="entry name" value="Ubiquitin-like"/>
    <property type="match status" value="1"/>
</dbReference>
<dbReference type="Gene3D" id="3.10.20.90">
    <property type="entry name" value="Phosphatidylinositol 3-kinase Catalytic Subunit, Chain A, domain 1"/>
    <property type="match status" value="1"/>
</dbReference>
<feature type="compositionally biased region" description="Basic residues" evidence="1">
    <location>
        <begin position="103"/>
        <end position="116"/>
    </location>
</feature>
<dbReference type="Proteomes" id="UP000242770">
    <property type="component" value="Unassembled WGS sequence"/>
</dbReference>
<feature type="compositionally biased region" description="Low complexity" evidence="1">
    <location>
        <begin position="132"/>
        <end position="141"/>
    </location>
</feature>
<feature type="region of interest" description="Disordered" evidence="1">
    <location>
        <begin position="212"/>
        <end position="371"/>
    </location>
</feature>
<feature type="compositionally biased region" description="Low complexity" evidence="1">
    <location>
        <begin position="213"/>
        <end position="240"/>
    </location>
</feature>
<feature type="compositionally biased region" description="Polar residues" evidence="1">
    <location>
        <begin position="151"/>
        <end position="176"/>
    </location>
</feature>
<dbReference type="EMBL" id="CCFA01004927">
    <property type="protein sequence ID" value="CDS02054.1"/>
    <property type="molecule type" value="Genomic_DNA"/>
</dbReference>
<feature type="region of interest" description="Disordered" evidence="1">
    <location>
        <begin position="71"/>
        <end position="200"/>
    </location>
</feature>
<feature type="compositionally biased region" description="Low complexity" evidence="1">
    <location>
        <begin position="43"/>
        <end position="56"/>
    </location>
</feature>
<evidence type="ECO:0000313" key="3">
    <source>
        <dbReference type="EMBL" id="CDS02054.1"/>
    </source>
</evidence>
<dbReference type="InterPro" id="IPR029071">
    <property type="entry name" value="Ubiquitin-like_domsf"/>
</dbReference>